<gene>
    <name evidence="5" type="ORF">SAMN05444580_101890</name>
</gene>
<dbReference type="Gene3D" id="1.10.10.10">
    <property type="entry name" value="Winged helix-like DNA-binding domain superfamily/Winged helix DNA-binding domain"/>
    <property type="match status" value="1"/>
</dbReference>
<sequence>MTPVQTGARLSTVVRDAASAAESDSEFREVVLDAICDRVPSDGAILCSVDPAVLVPTAVAAAGYDDVEVVRGAELATALEYGEVPAVNSFASLLRRTRGIRTIGEATGGKIRESRPYRELLAPLGMRDHVRMVLRARDGVCWGICDLARSGAPGFDDAEVESLARVLRTIGDGLRTSLLRGASRVAPETPDGPAVVVIGADNEVETMTPAAADYVERLGWGRPDQGVPVPVRAAALRARTADGGSVVLRAHTGAGEWVLLRAGRIGQGRIVLTLEQARLPEIVSLVVAAYGLTPREAEVLEQVLAGRTRDEIGRRLFISPYTAADHLKSIFAKTGVHSRRSLVAHLVHTEYLPRLGQELRPDGWFAGLR</sequence>
<keyword evidence="2 5" id="KW-0238">DNA-binding</keyword>
<dbReference type="AlphaFoldDB" id="A0A1G6PH33"/>
<organism evidence="5 6">
    <name type="scientific">Rhodococcus tukisamuensis</name>
    <dbReference type="NCBI Taxonomy" id="168276"/>
    <lineage>
        <taxon>Bacteria</taxon>
        <taxon>Bacillati</taxon>
        <taxon>Actinomycetota</taxon>
        <taxon>Actinomycetes</taxon>
        <taxon>Mycobacteriales</taxon>
        <taxon>Nocardiaceae</taxon>
        <taxon>Rhodococcus</taxon>
    </lineage>
</organism>
<dbReference type="SMART" id="SM00421">
    <property type="entry name" value="HTH_LUXR"/>
    <property type="match status" value="1"/>
</dbReference>
<dbReference type="PROSITE" id="PS50043">
    <property type="entry name" value="HTH_LUXR_2"/>
    <property type="match status" value="1"/>
</dbReference>
<dbReference type="RefSeq" id="WP_072842883.1">
    <property type="nucleotide sequence ID" value="NZ_FNAB01000001.1"/>
</dbReference>
<dbReference type="InterPro" id="IPR016032">
    <property type="entry name" value="Sig_transdc_resp-reg_C-effctor"/>
</dbReference>
<keyword evidence="3" id="KW-0804">Transcription</keyword>
<dbReference type="GO" id="GO:0006355">
    <property type="term" value="P:regulation of DNA-templated transcription"/>
    <property type="evidence" value="ECO:0007669"/>
    <property type="project" value="InterPro"/>
</dbReference>
<dbReference type="GO" id="GO:0003677">
    <property type="term" value="F:DNA binding"/>
    <property type="evidence" value="ECO:0007669"/>
    <property type="project" value="UniProtKB-KW"/>
</dbReference>
<accession>A0A1G6PH33</accession>
<evidence type="ECO:0000259" key="4">
    <source>
        <dbReference type="PROSITE" id="PS50043"/>
    </source>
</evidence>
<keyword evidence="6" id="KW-1185">Reference proteome</keyword>
<dbReference type="EMBL" id="FNAB01000001">
    <property type="protein sequence ID" value="SDC78806.1"/>
    <property type="molecule type" value="Genomic_DNA"/>
</dbReference>
<dbReference type="InterPro" id="IPR000792">
    <property type="entry name" value="Tscrpt_reg_LuxR_C"/>
</dbReference>
<reference evidence="5 6" key="1">
    <citation type="submission" date="2016-10" db="EMBL/GenBank/DDBJ databases">
        <authorList>
            <person name="de Groot N.N."/>
        </authorList>
    </citation>
    <scope>NUCLEOTIDE SEQUENCE [LARGE SCALE GENOMIC DNA]</scope>
    <source>
        <strain evidence="5 6">JCM 11308</strain>
    </source>
</reference>
<dbReference type="PRINTS" id="PR00038">
    <property type="entry name" value="HTHLUXR"/>
</dbReference>
<dbReference type="Pfam" id="PF00196">
    <property type="entry name" value="GerE"/>
    <property type="match status" value="1"/>
</dbReference>
<feature type="domain" description="HTH luxR-type" evidence="4">
    <location>
        <begin position="285"/>
        <end position="350"/>
    </location>
</feature>
<evidence type="ECO:0000256" key="2">
    <source>
        <dbReference type="ARBA" id="ARBA00023125"/>
    </source>
</evidence>
<dbReference type="InterPro" id="IPR036388">
    <property type="entry name" value="WH-like_DNA-bd_sf"/>
</dbReference>
<name>A0A1G6PH33_9NOCA</name>
<evidence type="ECO:0000256" key="1">
    <source>
        <dbReference type="ARBA" id="ARBA00023015"/>
    </source>
</evidence>
<evidence type="ECO:0000313" key="6">
    <source>
        <dbReference type="Proteomes" id="UP000199417"/>
    </source>
</evidence>
<evidence type="ECO:0000313" key="5">
    <source>
        <dbReference type="EMBL" id="SDC78806.1"/>
    </source>
</evidence>
<dbReference type="CDD" id="cd06170">
    <property type="entry name" value="LuxR_C_like"/>
    <property type="match status" value="1"/>
</dbReference>
<keyword evidence="1" id="KW-0805">Transcription regulation</keyword>
<dbReference type="STRING" id="168276.SAMN05444580_101890"/>
<dbReference type="SUPFAM" id="SSF46894">
    <property type="entry name" value="C-terminal effector domain of the bipartite response regulators"/>
    <property type="match status" value="1"/>
</dbReference>
<evidence type="ECO:0000256" key="3">
    <source>
        <dbReference type="ARBA" id="ARBA00023163"/>
    </source>
</evidence>
<dbReference type="PANTHER" id="PTHR44688:SF16">
    <property type="entry name" value="DNA-BINDING TRANSCRIPTIONAL ACTIVATOR DEVR_DOSR"/>
    <property type="match status" value="1"/>
</dbReference>
<proteinExistence type="predicted"/>
<dbReference type="PANTHER" id="PTHR44688">
    <property type="entry name" value="DNA-BINDING TRANSCRIPTIONAL ACTIVATOR DEVR_DOSR"/>
    <property type="match status" value="1"/>
</dbReference>
<protein>
    <submittedName>
        <fullName evidence="5">DNA-binding transcriptional regulator, CsgD family</fullName>
    </submittedName>
</protein>
<dbReference type="Proteomes" id="UP000199417">
    <property type="component" value="Unassembled WGS sequence"/>
</dbReference>